<keyword evidence="1" id="KW-0813">Transport</keyword>
<sequence length="1415" mass="156730">MTTRREMSPPPAEVSTEVYEGEGEDEVMSKVDGQAFPGIELDRLSFIETALCAIPGDTLRKFFVPILSVKRNLINRKHLTERHMLSDPSRMDKMYKDAVRILAKTLTDAALEFFDTSVSLDEKELGAILKGKLTPQCYEPGAVLVYPAEFPEVMFVHVVLSGCSQVVNYQVQSRRIGLTEGSRRQYFVSNDVLRLSGAFGLQPELIKLIANPIEAPSDGTSDGASTSNVSTAIQRTLRHASRLMGQPTLQAARTDVNRAPCVLCAQEALGLEPSRLATVTAEVPSLATRGGISSESQVVETMRIRAKDLHDALVEYAISHARRQRHSVSPTTIPRQMSQLMDCISIARVKAISRHYPLNEILMRQSWLLQDTPAHTIRVLVTQLTPRSFFPGDVILCPHSSNRELSFLRRGTMTIEEVPVADSATSSCQCGAPSERGQVLQEVHQGASFGELSALFGEPRQFVLRAKTPCDIWSLSRLGFTATIRRDDALRASLLSKAAALRMRWLGEQRYTDALAQKLRECCELFRGVPDSFIRLVQERVEPVVYPPGTLLTSTSARCNELFIITHGRVASIVDGVAEYGPGSTIGEATIISHRWPLGLVSKTMVEGWKLTRSHLRDALERIELLRHHSGEAGCHVQQLMQHVFAPPIPPCEVDAVGRCKMPTVGPPPQGKTYLRYAEWLAELQLRALCFKYRDLVDLNDISYATIAKGNRLEEGHSSKFSRIRGSVLQGERSGSHTALDSAMDVSGVRKGKKKKQRRNKRKVVAGSIFPFHVNSAIAKQPFVNPAMRKEPSLILGETDSFLAKQRAMTSCFDAKFSNKPLPQLQQLTTLLESRDKLMRVEAKQQRLGEAKQERLNVIDVAGVTGPAPVHIFLLGRNPRVEITVEEAISVGYVLQFPDTKRIQSCVSNIDSDVTLGLPQHRQRRRDMAFVPNDRHHRYCFLFAASQLGEKTAEEVLIREAAVQEVESKEKAQHLITLLVPQLPGKDRQPGDQQPVLVEMEGGNQNGDWRGVAMPVTPFLGNMSMSVPSTPQGNHRLAPKEAAEQLVLQQLQKCPERAISRIRLKFQVAQAMPDDGNLTETNIDQIAGDSATKMGGAGSVSRADLLDRLRCTPSLPDIPTGETTSPSMPPRRVSFSADEKGGSKTSHDFDRPLEAILMKDDTPVFVDGYGQLNALPNNAANELAHVHNVIDVGHRGGEKGHHLMQQSTSETNAISFPNAQQQFVMPTVNEAIATMRRIQSDVQGLNAVAEEQRRERLQRRHRRDSNDLLMSSGLLAESQRIVEDWATEYRSRTRDSLYSAQIPPLLLHEAGTDYLAAELRSTRRQQVLAARETQGVEIWRDEVDARGGKEGKTRDETRGAGAGGKTVLVTIGARKLGLPSVPLLNPTSNMSPEEYQRWVKERDAAFAAASLARQT</sequence>
<dbReference type="CDD" id="cd00038">
    <property type="entry name" value="CAP_ED"/>
    <property type="match status" value="2"/>
</dbReference>
<feature type="domain" description="Cyclic nucleotide-binding" evidence="3">
    <location>
        <begin position="368"/>
        <end position="484"/>
    </location>
</feature>
<feature type="compositionally biased region" description="Basic residues" evidence="2">
    <location>
        <begin position="750"/>
        <end position="762"/>
    </location>
</feature>
<evidence type="ECO:0000259" key="3">
    <source>
        <dbReference type="PROSITE" id="PS50042"/>
    </source>
</evidence>
<dbReference type="Gene3D" id="2.60.120.10">
    <property type="entry name" value="Jelly Rolls"/>
    <property type="match status" value="2"/>
</dbReference>
<protein>
    <recommendedName>
        <fullName evidence="3">Cyclic nucleotide-binding domain-containing protein</fullName>
    </recommendedName>
</protein>
<dbReference type="InterPro" id="IPR000595">
    <property type="entry name" value="cNMP-bd_dom"/>
</dbReference>
<dbReference type="GO" id="GO:0044877">
    <property type="term" value="F:protein-containing complex binding"/>
    <property type="evidence" value="ECO:0007669"/>
    <property type="project" value="TreeGrafter"/>
</dbReference>
<evidence type="ECO:0000313" key="4">
    <source>
        <dbReference type="EMBL" id="CCC47265.1"/>
    </source>
</evidence>
<feature type="compositionally biased region" description="Basic and acidic residues" evidence="2">
    <location>
        <begin position="1137"/>
        <end position="1148"/>
    </location>
</feature>
<feature type="domain" description="Cyclic nucleotide-binding" evidence="3">
    <location>
        <begin position="525"/>
        <end position="620"/>
    </location>
</feature>
<dbReference type="PANTHER" id="PTHR45638">
    <property type="entry name" value="CYCLIC NUCLEOTIDE-GATED CATION CHANNEL SUBUNIT A"/>
    <property type="match status" value="1"/>
</dbReference>
<dbReference type="EMBL" id="HE573019">
    <property type="protein sequence ID" value="CCC47265.1"/>
    <property type="molecule type" value="Genomic_DNA"/>
</dbReference>
<keyword evidence="1" id="KW-0407">Ion channel</keyword>
<dbReference type="OMA" id="YVRWEDI"/>
<dbReference type="SUPFAM" id="SSF51206">
    <property type="entry name" value="cAMP-binding domain-like"/>
    <property type="match status" value="2"/>
</dbReference>
<dbReference type="InterPro" id="IPR050866">
    <property type="entry name" value="CNG_cation_channel"/>
</dbReference>
<keyword evidence="1" id="KW-1071">Ligand-gated ion channel</keyword>
<dbReference type="VEuPathDB" id="TriTrypDB:TvY486_0304380"/>
<feature type="region of interest" description="Disordered" evidence="2">
    <location>
        <begin position="732"/>
        <end position="762"/>
    </location>
</feature>
<keyword evidence="1" id="KW-0406">Ion transport</keyword>
<accession>G0TTI4</accession>
<dbReference type="InterPro" id="IPR014710">
    <property type="entry name" value="RmlC-like_jellyroll"/>
</dbReference>
<gene>
    <name evidence="4" type="ORF">TVY486_0304380</name>
</gene>
<proteinExistence type="predicted"/>
<dbReference type="SMART" id="SM00100">
    <property type="entry name" value="cNMP"/>
    <property type="match status" value="2"/>
</dbReference>
<reference evidence="4" key="1">
    <citation type="journal article" date="2012" name="Proc. Natl. Acad. Sci. U.S.A.">
        <title>Antigenic diversity is generated by distinct evolutionary mechanisms in African trypanosome species.</title>
        <authorList>
            <person name="Jackson A.P."/>
            <person name="Berry A."/>
            <person name="Aslett M."/>
            <person name="Allison H.C."/>
            <person name="Burton P."/>
            <person name="Vavrova-Anderson J."/>
            <person name="Brown R."/>
            <person name="Browne H."/>
            <person name="Corton N."/>
            <person name="Hauser H."/>
            <person name="Gamble J."/>
            <person name="Gilderthorp R."/>
            <person name="Marcello L."/>
            <person name="McQuillan J."/>
            <person name="Otto T.D."/>
            <person name="Quail M.A."/>
            <person name="Sanders M.J."/>
            <person name="van Tonder A."/>
            <person name="Ginger M.L."/>
            <person name="Field M.C."/>
            <person name="Barry J.D."/>
            <person name="Hertz-Fowler C."/>
            <person name="Berriman M."/>
        </authorList>
    </citation>
    <scope>NUCLEOTIDE SEQUENCE</scope>
    <source>
        <strain evidence="4">Y486</strain>
    </source>
</reference>
<dbReference type="PROSITE" id="PS50042">
    <property type="entry name" value="CNMP_BINDING_3"/>
    <property type="match status" value="2"/>
</dbReference>
<dbReference type="GO" id="GO:0005221">
    <property type="term" value="F:intracellularly cyclic nucleotide-activated monoatomic cation channel activity"/>
    <property type="evidence" value="ECO:0007669"/>
    <property type="project" value="InterPro"/>
</dbReference>
<organism evidence="4">
    <name type="scientific">Trypanosoma vivax (strain Y486)</name>
    <dbReference type="NCBI Taxonomy" id="1055687"/>
    <lineage>
        <taxon>Eukaryota</taxon>
        <taxon>Discoba</taxon>
        <taxon>Euglenozoa</taxon>
        <taxon>Kinetoplastea</taxon>
        <taxon>Metakinetoplastina</taxon>
        <taxon>Trypanosomatida</taxon>
        <taxon>Trypanosomatidae</taxon>
        <taxon>Trypanosoma</taxon>
        <taxon>Duttonella</taxon>
    </lineage>
</organism>
<evidence type="ECO:0000256" key="2">
    <source>
        <dbReference type="SAM" id="MobiDB-lite"/>
    </source>
</evidence>
<feature type="region of interest" description="Disordered" evidence="2">
    <location>
        <begin position="1111"/>
        <end position="1148"/>
    </location>
</feature>
<name>G0TTI4_TRYVY</name>
<dbReference type="PANTHER" id="PTHR45638:SF11">
    <property type="entry name" value="CYCLIC NUCLEOTIDE-GATED CATION CHANNEL SUBUNIT A"/>
    <property type="match status" value="1"/>
</dbReference>
<dbReference type="InterPro" id="IPR018490">
    <property type="entry name" value="cNMP-bd_dom_sf"/>
</dbReference>
<feature type="region of interest" description="Disordered" evidence="2">
    <location>
        <begin position="1"/>
        <end position="26"/>
    </location>
</feature>
<evidence type="ECO:0000256" key="1">
    <source>
        <dbReference type="ARBA" id="ARBA00023286"/>
    </source>
</evidence>